<dbReference type="AlphaFoldDB" id="A0A5B7K5V2"/>
<accession>A0A5B7K5V2</accession>
<evidence type="ECO:0000313" key="1">
    <source>
        <dbReference type="EMBL" id="MPD02256.1"/>
    </source>
</evidence>
<proteinExistence type="predicted"/>
<dbReference type="Proteomes" id="UP000324222">
    <property type="component" value="Unassembled WGS sequence"/>
</dbReference>
<organism evidence="1 2">
    <name type="scientific">Portunus trituberculatus</name>
    <name type="common">Swimming crab</name>
    <name type="synonym">Neptunus trituberculatus</name>
    <dbReference type="NCBI Taxonomy" id="210409"/>
    <lineage>
        <taxon>Eukaryota</taxon>
        <taxon>Metazoa</taxon>
        <taxon>Ecdysozoa</taxon>
        <taxon>Arthropoda</taxon>
        <taxon>Crustacea</taxon>
        <taxon>Multicrustacea</taxon>
        <taxon>Malacostraca</taxon>
        <taxon>Eumalacostraca</taxon>
        <taxon>Eucarida</taxon>
        <taxon>Decapoda</taxon>
        <taxon>Pleocyemata</taxon>
        <taxon>Brachyura</taxon>
        <taxon>Eubrachyura</taxon>
        <taxon>Portunoidea</taxon>
        <taxon>Portunidae</taxon>
        <taxon>Portuninae</taxon>
        <taxon>Portunus</taxon>
    </lineage>
</organism>
<comment type="caution">
    <text evidence="1">The sequence shown here is derived from an EMBL/GenBank/DDBJ whole genome shotgun (WGS) entry which is preliminary data.</text>
</comment>
<dbReference type="EMBL" id="VSRR010130605">
    <property type="protein sequence ID" value="MPD02256.1"/>
    <property type="molecule type" value="Genomic_DNA"/>
</dbReference>
<reference evidence="1 2" key="1">
    <citation type="submission" date="2019-05" db="EMBL/GenBank/DDBJ databases">
        <title>Another draft genome of Portunus trituberculatus and its Hox gene families provides insights of decapod evolution.</title>
        <authorList>
            <person name="Jeong J.-H."/>
            <person name="Song I."/>
            <person name="Kim S."/>
            <person name="Choi T."/>
            <person name="Kim D."/>
            <person name="Ryu S."/>
            <person name="Kim W."/>
        </authorList>
    </citation>
    <scope>NUCLEOTIDE SEQUENCE [LARGE SCALE GENOMIC DNA]</scope>
    <source>
        <tissue evidence="1">Muscle</tissue>
    </source>
</reference>
<gene>
    <name evidence="1" type="ORF">E2C01_097827</name>
</gene>
<evidence type="ECO:0000313" key="2">
    <source>
        <dbReference type="Proteomes" id="UP000324222"/>
    </source>
</evidence>
<name>A0A5B7K5V2_PORTR</name>
<keyword evidence="2" id="KW-1185">Reference proteome</keyword>
<protein>
    <submittedName>
        <fullName evidence="1">Uncharacterized protein</fullName>
    </submittedName>
</protein>
<sequence>MLTLNIHTHSHARFIHTRISKLRIVLCQGMGKGGITHKLRSITTYCIYT</sequence>